<dbReference type="Pfam" id="PF00440">
    <property type="entry name" value="TetR_N"/>
    <property type="match status" value="1"/>
</dbReference>
<dbReference type="SUPFAM" id="SSF46689">
    <property type="entry name" value="Homeodomain-like"/>
    <property type="match status" value="1"/>
</dbReference>
<dbReference type="PRINTS" id="PR00455">
    <property type="entry name" value="HTHTETR"/>
</dbReference>
<dbReference type="PROSITE" id="PS50977">
    <property type="entry name" value="HTH_TETR_2"/>
    <property type="match status" value="1"/>
</dbReference>
<dbReference type="InterPro" id="IPR001647">
    <property type="entry name" value="HTH_TetR"/>
</dbReference>
<proteinExistence type="predicted"/>
<dbReference type="Proteomes" id="UP000252884">
    <property type="component" value="Unassembled WGS sequence"/>
</dbReference>
<protein>
    <submittedName>
        <fullName evidence="6">TetR family transcriptional regulator</fullName>
    </submittedName>
</protein>
<dbReference type="EMBL" id="QPJK01000008">
    <property type="protein sequence ID" value="RCW67948.1"/>
    <property type="molecule type" value="Genomic_DNA"/>
</dbReference>
<sequence length="187" mass="20728">MAAGTREALLQTAETLMRTRGYTAFSYADLAEAVGIRKASIHHHFPTKEDLGQVIVEAYLVRLRIELERIHIQHRHVIGRLESFFQIFRSSADGGLLPLCGALAAERAVLPPKLQQLTHQFFDMQLTWLTRILSEGIDLGEITEGSGAKDKAFLLLSLLEGSCFINWATKGKAPLNPSVIQVIAQHA</sequence>
<keyword evidence="7" id="KW-1185">Reference proteome</keyword>
<gene>
    <name evidence="6" type="ORF">DES41_108125</name>
</gene>
<dbReference type="InterPro" id="IPR009057">
    <property type="entry name" value="Homeodomain-like_sf"/>
</dbReference>
<comment type="caution">
    <text evidence="6">The sequence shown here is derived from an EMBL/GenBank/DDBJ whole genome shotgun (WGS) entry which is preliminary data.</text>
</comment>
<dbReference type="Gene3D" id="1.10.357.10">
    <property type="entry name" value="Tetracycline Repressor, domain 2"/>
    <property type="match status" value="1"/>
</dbReference>
<dbReference type="OrthoDB" id="5293507at2"/>
<dbReference type="GO" id="GO:0003677">
    <property type="term" value="F:DNA binding"/>
    <property type="evidence" value="ECO:0007669"/>
    <property type="project" value="UniProtKB-UniRule"/>
</dbReference>
<evidence type="ECO:0000256" key="1">
    <source>
        <dbReference type="ARBA" id="ARBA00023015"/>
    </source>
</evidence>
<evidence type="ECO:0000256" key="2">
    <source>
        <dbReference type="ARBA" id="ARBA00023125"/>
    </source>
</evidence>
<evidence type="ECO:0000256" key="3">
    <source>
        <dbReference type="ARBA" id="ARBA00023163"/>
    </source>
</evidence>
<feature type="DNA-binding region" description="H-T-H motif" evidence="4">
    <location>
        <begin position="26"/>
        <end position="45"/>
    </location>
</feature>
<dbReference type="PANTHER" id="PTHR47506:SF1">
    <property type="entry name" value="HTH-TYPE TRANSCRIPTIONAL REGULATOR YJDC"/>
    <property type="match status" value="1"/>
</dbReference>
<evidence type="ECO:0000313" key="6">
    <source>
        <dbReference type="EMBL" id="RCW67948.1"/>
    </source>
</evidence>
<feature type="domain" description="HTH tetR-type" evidence="5">
    <location>
        <begin position="3"/>
        <end position="63"/>
    </location>
</feature>
<accession>A0A368XLN5</accession>
<keyword evidence="2 4" id="KW-0238">DNA-binding</keyword>
<evidence type="ECO:0000313" key="7">
    <source>
        <dbReference type="Proteomes" id="UP000252884"/>
    </source>
</evidence>
<evidence type="ECO:0000259" key="5">
    <source>
        <dbReference type="PROSITE" id="PS50977"/>
    </source>
</evidence>
<dbReference type="SUPFAM" id="SSF48498">
    <property type="entry name" value="Tetracyclin repressor-like, C-terminal domain"/>
    <property type="match status" value="1"/>
</dbReference>
<dbReference type="PANTHER" id="PTHR47506">
    <property type="entry name" value="TRANSCRIPTIONAL REGULATORY PROTEIN"/>
    <property type="match status" value="1"/>
</dbReference>
<organism evidence="6 7">
    <name type="scientific">Pseudorhodoferax soli</name>
    <dbReference type="NCBI Taxonomy" id="545864"/>
    <lineage>
        <taxon>Bacteria</taxon>
        <taxon>Pseudomonadati</taxon>
        <taxon>Pseudomonadota</taxon>
        <taxon>Betaproteobacteria</taxon>
        <taxon>Burkholderiales</taxon>
        <taxon>Comamonadaceae</taxon>
    </lineage>
</organism>
<dbReference type="AlphaFoldDB" id="A0A368XLN5"/>
<keyword evidence="3" id="KW-0804">Transcription</keyword>
<dbReference type="RefSeq" id="WP_114470499.1">
    <property type="nucleotide sequence ID" value="NZ_QPJK01000008.1"/>
</dbReference>
<evidence type="ECO:0000256" key="4">
    <source>
        <dbReference type="PROSITE-ProRule" id="PRU00335"/>
    </source>
</evidence>
<reference evidence="6 7" key="1">
    <citation type="submission" date="2018-07" db="EMBL/GenBank/DDBJ databases">
        <title>Genomic Encyclopedia of Type Strains, Phase IV (KMG-IV): sequencing the most valuable type-strain genomes for metagenomic binning, comparative biology and taxonomic classification.</title>
        <authorList>
            <person name="Goeker M."/>
        </authorList>
    </citation>
    <scope>NUCLEOTIDE SEQUENCE [LARGE SCALE GENOMIC DNA]</scope>
    <source>
        <strain evidence="6 7">DSM 21634</strain>
    </source>
</reference>
<keyword evidence="1" id="KW-0805">Transcription regulation</keyword>
<name>A0A368XLN5_9BURK</name>
<dbReference type="InterPro" id="IPR036271">
    <property type="entry name" value="Tet_transcr_reg_TetR-rel_C_sf"/>
</dbReference>